<protein>
    <recommendedName>
        <fullName evidence="2">EthD domain-containing protein</fullName>
    </recommendedName>
</protein>
<dbReference type="OrthoDB" id="3183782at2759"/>
<proteinExistence type="inferred from homology"/>
<evidence type="ECO:0000259" key="2">
    <source>
        <dbReference type="Pfam" id="PF07110"/>
    </source>
</evidence>
<evidence type="ECO:0000313" key="4">
    <source>
        <dbReference type="Proteomes" id="UP000799772"/>
    </source>
</evidence>
<dbReference type="SUPFAM" id="SSF54909">
    <property type="entry name" value="Dimeric alpha+beta barrel"/>
    <property type="match status" value="1"/>
</dbReference>
<dbReference type="Proteomes" id="UP000799772">
    <property type="component" value="Unassembled WGS sequence"/>
</dbReference>
<dbReference type="EMBL" id="ML978123">
    <property type="protein sequence ID" value="KAF2101510.1"/>
    <property type="molecule type" value="Genomic_DNA"/>
</dbReference>
<dbReference type="Gene3D" id="3.30.70.100">
    <property type="match status" value="1"/>
</dbReference>
<sequence length="170" mass="19836">MSKTGDAPPGKLLKYTSYLFKNPKLTEDEFHDHWRNHHARNPLEAMRRQGVVRYTQYHCTEATRSLLKPMVEARKNNPSSELKFEIMPFDGIVEIWFPDYDTWERVAKEPIFGEAIFLDEAYLFDCSRSYTTLGWEEDKFLDGEIVMPGYRGLSKCLCQCKKCSSSCEAE</sequence>
<dbReference type="InterPro" id="IPR009799">
    <property type="entry name" value="EthD_dom"/>
</dbReference>
<evidence type="ECO:0000256" key="1">
    <source>
        <dbReference type="ARBA" id="ARBA00005986"/>
    </source>
</evidence>
<dbReference type="Pfam" id="PF07110">
    <property type="entry name" value="EthD"/>
    <property type="match status" value="1"/>
</dbReference>
<accession>A0A9P4IH69</accession>
<evidence type="ECO:0000313" key="3">
    <source>
        <dbReference type="EMBL" id="KAF2101510.1"/>
    </source>
</evidence>
<dbReference type="GO" id="GO:0016491">
    <property type="term" value="F:oxidoreductase activity"/>
    <property type="evidence" value="ECO:0007669"/>
    <property type="project" value="InterPro"/>
</dbReference>
<reference evidence="3" key="1">
    <citation type="journal article" date="2020" name="Stud. Mycol.">
        <title>101 Dothideomycetes genomes: a test case for predicting lifestyles and emergence of pathogens.</title>
        <authorList>
            <person name="Haridas S."/>
            <person name="Albert R."/>
            <person name="Binder M."/>
            <person name="Bloem J."/>
            <person name="Labutti K."/>
            <person name="Salamov A."/>
            <person name="Andreopoulos B."/>
            <person name="Baker S."/>
            <person name="Barry K."/>
            <person name="Bills G."/>
            <person name="Bluhm B."/>
            <person name="Cannon C."/>
            <person name="Castanera R."/>
            <person name="Culley D."/>
            <person name="Daum C."/>
            <person name="Ezra D."/>
            <person name="Gonzalez J."/>
            <person name="Henrissat B."/>
            <person name="Kuo A."/>
            <person name="Liang C."/>
            <person name="Lipzen A."/>
            <person name="Lutzoni F."/>
            <person name="Magnuson J."/>
            <person name="Mondo S."/>
            <person name="Nolan M."/>
            <person name="Ohm R."/>
            <person name="Pangilinan J."/>
            <person name="Park H.-J."/>
            <person name="Ramirez L."/>
            <person name="Alfaro M."/>
            <person name="Sun H."/>
            <person name="Tritt A."/>
            <person name="Yoshinaga Y."/>
            <person name="Zwiers L.-H."/>
            <person name="Turgeon B."/>
            <person name="Goodwin S."/>
            <person name="Spatafora J."/>
            <person name="Crous P."/>
            <person name="Grigoriev I."/>
        </authorList>
    </citation>
    <scope>NUCLEOTIDE SEQUENCE</scope>
    <source>
        <strain evidence="3">CBS 133067</strain>
    </source>
</reference>
<keyword evidence="4" id="KW-1185">Reference proteome</keyword>
<feature type="domain" description="EthD" evidence="2">
    <location>
        <begin position="23"/>
        <end position="125"/>
    </location>
</feature>
<organism evidence="3 4">
    <name type="scientific">Rhizodiscina lignyota</name>
    <dbReference type="NCBI Taxonomy" id="1504668"/>
    <lineage>
        <taxon>Eukaryota</taxon>
        <taxon>Fungi</taxon>
        <taxon>Dikarya</taxon>
        <taxon>Ascomycota</taxon>
        <taxon>Pezizomycotina</taxon>
        <taxon>Dothideomycetes</taxon>
        <taxon>Pleosporomycetidae</taxon>
        <taxon>Aulographales</taxon>
        <taxon>Rhizodiscinaceae</taxon>
        <taxon>Rhizodiscina</taxon>
    </lineage>
</organism>
<gene>
    <name evidence="3" type="ORF">NA57DRAFT_53469</name>
</gene>
<dbReference type="InterPro" id="IPR011008">
    <property type="entry name" value="Dimeric_a/b-barrel"/>
</dbReference>
<comment type="similarity">
    <text evidence="1">Belongs to the tpcK family.</text>
</comment>
<dbReference type="AlphaFoldDB" id="A0A9P4IH69"/>
<comment type="caution">
    <text evidence="3">The sequence shown here is derived from an EMBL/GenBank/DDBJ whole genome shotgun (WGS) entry which is preliminary data.</text>
</comment>
<name>A0A9P4IH69_9PEZI</name>